<evidence type="ECO:0000313" key="3">
    <source>
        <dbReference type="Proteomes" id="UP000698800"/>
    </source>
</evidence>
<sequence>MYCTTCRETALSLYPSARFDLCNDCALFTGIPCVSAADYLSAMGSRHPELPSGFGGAGTGTTIGVSSTASGSESAVKGGHYQSLSAQLSVPASVEKQSGQGGQSSRATTITTKETPPSAKESTSSNDDRTRPNRPSHTSEMETTVYIQPPS</sequence>
<feature type="compositionally biased region" description="Low complexity" evidence="1">
    <location>
        <begin position="62"/>
        <end position="72"/>
    </location>
</feature>
<feature type="compositionally biased region" description="Polar residues" evidence="1">
    <location>
        <begin position="82"/>
        <end position="125"/>
    </location>
</feature>
<evidence type="ECO:0000256" key="1">
    <source>
        <dbReference type="SAM" id="MobiDB-lite"/>
    </source>
</evidence>
<proteinExistence type="predicted"/>
<protein>
    <submittedName>
        <fullName evidence="2">Uncharacterized protein</fullName>
    </submittedName>
</protein>
<dbReference type="EMBL" id="JAGHQL010000067">
    <property type="protein sequence ID" value="KAH0541840.1"/>
    <property type="molecule type" value="Genomic_DNA"/>
</dbReference>
<feature type="region of interest" description="Disordered" evidence="1">
    <location>
        <begin position="50"/>
        <end position="151"/>
    </location>
</feature>
<evidence type="ECO:0000313" key="2">
    <source>
        <dbReference type="EMBL" id="KAH0541840.1"/>
    </source>
</evidence>
<dbReference type="AlphaFoldDB" id="A0A9P8L382"/>
<accession>A0A9P8L382</accession>
<keyword evidence="3" id="KW-1185">Reference proteome</keyword>
<dbReference type="Proteomes" id="UP000698800">
    <property type="component" value="Unassembled WGS sequence"/>
</dbReference>
<feature type="compositionally biased region" description="Polar residues" evidence="1">
    <location>
        <begin position="133"/>
        <end position="151"/>
    </location>
</feature>
<organism evidence="2 3">
    <name type="scientific">Glutinoglossum americanum</name>
    <dbReference type="NCBI Taxonomy" id="1670608"/>
    <lineage>
        <taxon>Eukaryota</taxon>
        <taxon>Fungi</taxon>
        <taxon>Dikarya</taxon>
        <taxon>Ascomycota</taxon>
        <taxon>Pezizomycotina</taxon>
        <taxon>Geoglossomycetes</taxon>
        <taxon>Geoglossales</taxon>
        <taxon>Geoglossaceae</taxon>
        <taxon>Glutinoglossum</taxon>
    </lineage>
</organism>
<reference evidence="2" key="1">
    <citation type="submission" date="2021-03" db="EMBL/GenBank/DDBJ databases">
        <title>Comparative genomics and phylogenomic investigation of the class Geoglossomycetes provide insights into ecological specialization and systematics.</title>
        <authorList>
            <person name="Melie T."/>
            <person name="Pirro S."/>
            <person name="Miller A.N."/>
            <person name="Quandt A."/>
        </authorList>
    </citation>
    <scope>NUCLEOTIDE SEQUENCE</scope>
    <source>
        <strain evidence="2">GBOQ0MN5Z8</strain>
    </source>
</reference>
<gene>
    <name evidence="2" type="ORF">FGG08_003723</name>
</gene>
<name>A0A9P8L382_9PEZI</name>
<comment type="caution">
    <text evidence="2">The sequence shown here is derived from an EMBL/GenBank/DDBJ whole genome shotgun (WGS) entry which is preliminary data.</text>
</comment>